<keyword evidence="1" id="KW-1133">Transmembrane helix</keyword>
<name>A0A5Q0N2D0_AMAPH</name>
<accession>A0A5Q0N2D0</accession>
<keyword evidence="1" id="KW-0812">Transmembrane</keyword>
<evidence type="ECO:0000256" key="1">
    <source>
        <dbReference type="SAM" id="Phobius"/>
    </source>
</evidence>
<feature type="transmembrane region" description="Helical" evidence="1">
    <location>
        <begin position="45"/>
        <end position="66"/>
    </location>
</feature>
<dbReference type="AlphaFoldDB" id="A0A5Q0N2D0"/>
<reference evidence="2" key="1">
    <citation type="journal article" name="Front. Microbiol.">
        <title>Comparative Mitogenome Analysis Reveals Mitochondrial Genome Differentiation in Ectomycorrhizal and Asymbiotic Amanita Species.</title>
        <authorList>
            <person name="Li Q."/>
            <person name="He X."/>
            <person name="Ren Y."/>
            <person name="Xiong C."/>
            <person name="Jin X."/>
            <person name="Peng L."/>
            <person name="Huang W."/>
        </authorList>
    </citation>
    <scope>NUCLEOTIDE SEQUENCE</scope>
</reference>
<sequence length="198" mass="23625">MNIFDLIFKEIIQSIITIIMIKLWKYLEPKIYNLYLYIHRIMINNIDVTIFITLIFINIGFCYNLNNINQLEIIDILFNSNLLLSTFIKNKYNNLGDYIYKSAHKNLINNINQKDIDFIYSDEGDDLNIKVNFKNLFNSLELPTNLYFNLSFTDTNRFRNIYRLIKNGILPLDPYDLFINSMMILYGYLLSLKLIKLN</sequence>
<keyword evidence="2" id="KW-0496">Mitochondrion</keyword>
<feature type="transmembrane region" description="Helical" evidence="1">
    <location>
        <begin position="177"/>
        <end position="195"/>
    </location>
</feature>
<protein>
    <submittedName>
        <fullName evidence="2">Uncharacterized protein</fullName>
    </submittedName>
</protein>
<gene>
    <name evidence="2" type="primary">orf198</name>
</gene>
<organism evidence="2">
    <name type="scientific">Amanita phalloides</name>
    <name type="common">Death cap</name>
    <dbReference type="NCBI Taxonomy" id="67723"/>
    <lineage>
        <taxon>Eukaryota</taxon>
        <taxon>Fungi</taxon>
        <taxon>Dikarya</taxon>
        <taxon>Basidiomycota</taxon>
        <taxon>Agaricomycotina</taxon>
        <taxon>Agaricomycetes</taxon>
        <taxon>Agaricomycetidae</taxon>
        <taxon>Agaricales</taxon>
        <taxon>Pluteineae</taxon>
        <taxon>Amanitaceae</taxon>
        <taxon>Amanita</taxon>
    </lineage>
</organism>
<keyword evidence="1" id="KW-0472">Membrane</keyword>
<dbReference type="GeneID" id="42437902"/>
<dbReference type="RefSeq" id="YP_009710723.1">
    <property type="nucleotide sequence ID" value="NC_045200.1"/>
</dbReference>
<evidence type="ECO:0000313" key="2">
    <source>
        <dbReference type="EMBL" id="QFZ98672.1"/>
    </source>
</evidence>
<proteinExistence type="predicted"/>
<geneLocation type="mitochondrion" evidence="2"/>
<dbReference type="EMBL" id="MK993560">
    <property type="protein sequence ID" value="QFZ98672.1"/>
    <property type="molecule type" value="Genomic_DNA"/>
</dbReference>